<evidence type="ECO:0000313" key="2">
    <source>
        <dbReference type="EMBL" id="VDY72459.1"/>
    </source>
</evidence>
<organism evidence="2 3">
    <name type="scientific">Streptococcus sanguinis</name>
    <dbReference type="NCBI Taxonomy" id="1305"/>
    <lineage>
        <taxon>Bacteria</taxon>
        <taxon>Bacillati</taxon>
        <taxon>Bacillota</taxon>
        <taxon>Bacilli</taxon>
        <taxon>Lactobacillales</taxon>
        <taxon>Streptococcaceae</taxon>
        <taxon>Streptococcus</taxon>
    </lineage>
</organism>
<dbReference type="Proteomes" id="UP000266918">
    <property type="component" value="Chromosome"/>
</dbReference>
<accession>A0AAJ5NPV9</accession>
<reference evidence="2 3" key="1">
    <citation type="submission" date="2018-12" db="EMBL/GenBank/DDBJ databases">
        <authorList>
            <consortium name="Pathogen Informatics"/>
        </authorList>
    </citation>
    <scope>NUCLEOTIDE SEQUENCE [LARGE SCALE GENOMIC DNA]</scope>
    <source>
        <strain evidence="3">NCTC 10904</strain>
    </source>
</reference>
<keyword evidence="1" id="KW-1133">Transmembrane helix</keyword>
<evidence type="ECO:0000256" key="1">
    <source>
        <dbReference type="SAM" id="Phobius"/>
    </source>
</evidence>
<evidence type="ECO:0000313" key="3">
    <source>
        <dbReference type="Proteomes" id="UP000266918"/>
    </source>
</evidence>
<dbReference type="RefSeq" id="WP_232011356.1">
    <property type="nucleotide sequence ID" value="NZ_LR134002.1"/>
</dbReference>
<keyword evidence="1" id="KW-0812">Transmembrane</keyword>
<dbReference type="AlphaFoldDB" id="A0AAJ5NPV9"/>
<dbReference type="EMBL" id="LR134002">
    <property type="protein sequence ID" value="VDY72459.1"/>
    <property type="molecule type" value="Genomic_DNA"/>
</dbReference>
<keyword evidence="1" id="KW-0472">Membrane</keyword>
<proteinExistence type="predicted"/>
<keyword evidence="2" id="KW-0449">Lipoprotein</keyword>
<feature type="transmembrane region" description="Helical" evidence="1">
    <location>
        <begin position="75"/>
        <end position="102"/>
    </location>
</feature>
<protein>
    <submittedName>
        <fullName evidence="2">Lipoprotein</fullName>
    </submittedName>
</protein>
<gene>
    <name evidence="2" type="ORF">NCTC10904_01755</name>
</gene>
<sequence>MQPLSACGEKIPENRTKEQYELEKEFQPLFDFLAEDKKDLSNVKLYSSKIFMMDENADSKISRSVYLKPDNTGEYMLLMLLTMNILVFLNITAFYFVFSLAISCVKIIEKTKESLCQKLRSNARQVL</sequence>
<name>A0AAJ5NPV9_STRSA</name>